<dbReference type="VEuPathDB" id="VectorBase:BGLB027947"/>
<organism evidence="2 3">
    <name type="scientific">Biomphalaria glabrata</name>
    <name type="common">Bloodfluke planorb</name>
    <name type="synonym">Freshwater snail</name>
    <dbReference type="NCBI Taxonomy" id="6526"/>
    <lineage>
        <taxon>Eukaryota</taxon>
        <taxon>Metazoa</taxon>
        <taxon>Spiralia</taxon>
        <taxon>Lophotrochozoa</taxon>
        <taxon>Mollusca</taxon>
        <taxon>Gastropoda</taxon>
        <taxon>Heterobranchia</taxon>
        <taxon>Euthyneura</taxon>
        <taxon>Panpulmonata</taxon>
        <taxon>Hygrophila</taxon>
        <taxon>Lymnaeoidea</taxon>
        <taxon>Planorbidae</taxon>
        <taxon>Biomphalaria</taxon>
    </lineage>
</organism>
<accession>A0A2C9L7H9</accession>
<evidence type="ECO:0000313" key="4">
    <source>
        <dbReference type="Proteomes" id="UP001165740"/>
    </source>
</evidence>
<dbReference type="GeneID" id="106057344"/>
<dbReference type="OMA" id="EASYANC"/>
<dbReference type="AlphaFoldDB" id="A0A2C9L7H9"/>
<reference evidence="2" key="1">
    <citation type="submission" date="2020-05" db="UniProtKB">
        <authorList>
            <consortium name="EnsemblMetazoa"/>
        </authorList>
    </citation>
    <scope>IDENTIFICATION</scope>
    <source>
        <strain evidence="2">BB02</strain>
    </source>
</reference>
<dbReference type="OrthoDB" id="6101264at2759"/>
<dbReference type="KEGG" id="bgt:106057344"/>
<dbReference type="EnsemblMetazoa" id="BGLB027947-RA">
    <property type="protein sequence ID" value="BGLB027947-PA"/>
    <property type="gene ID" value="BGLB027947"/>
</dbReference>
<proteinExistence type="predicted"/>
<keyword evidence="4" id="KW-1185">Reference proteome</keyword>
<keyword evidence="1" id="KW-0732">Signal</keyword>
<evidence type="ECO:0000313" key="5">
    <source>
        <dbReference type="RefSeq" id="XP_013069963.1"/>
    </source>
</evidence>
<feature type="chain" id="PRO_5044573262" evidence="1">
    <location>
        <begin position="19"/>
        <end position="141"/>
    </location>
</feature>
<gene>
    <name evidence="2" type="primary">106057344</name>
    <name evidence="5" type="synonym">LOC106057344</name>
</gene>
<protein>
    <submittedName>
        <fullName evidence="5">Uncharacterized protein LOC106057344</fullName>
    </submittedName>
</protein>
<name>A0A2C9L7H9_BIOGL</name>
<evidence type="ECO:0000313" key="2">
    <source>
        <dbReference type="EnsemblMetazoa" id="BGLB027947-PA"/>
    </source>
</evidence>
<dbReference type="VEuPathDB" id="VectorBase:BGLAX_046918"/>
<evidence type="ECO:0000256" key="1">
    <source>
        <dbReference type="SAM" id="SignalP"/>
    </source>
</evidence>
<dbReference type="Proteomes" id="UP001165740">
    <property type="component" value="Chromosome 8"/>
</dbReference>
<reference evidence="5" key="2">
    <citation type="submission" date="2025-04" db="UniProtKB">
        <authorList>
            <consortium name="RefSeq"/>
        </authorList>
    </citation>
    <scope>IDENTIFICATION</scope>
</reference>
<dbReference type="Proteomes" id="UP000076420">
    <property type="component" value="Unassembled WGS sequence"/>
</dbReference>
<feature type="signal peptide" evidence="1">
    <location>
        <begin position="1"/>
        <end position="18"/>
    </location>
</feature>
<dbReference type="RefSeq" id="XP_013069963.1">
    <property type="nucleotide sequence ID" value="XM_013214509.2"/>
</dbReference>
<sequence length="141" mass="14623">MKSITLLVTFALVQTISSTPCTDLCGSVCENGKFVCDATTVLPEYFSAWCVAGSQFCQMACGAVCGCVDSCGAQCGAEWNKCSGEDPSDLLKVEFCEASYANCIVTCGTKCGYSNAVGLLSQAPQQITSLVSGFLGSMAGR</sequence>
<evidence type="ECO:0000313" key="3">
    <source>
        <dbReference type="Proteomes" id="UP000076420"/>
    </source>
</evidence>